<accession>A0A8B9P6X1</accession>
<dbReference type="Ensembl" id="ENSAOWT00000006919.1">
    <property type="protein sequence ID" value="ENSAOWP00000006111.1"/>
    <property type="gene ID" value="ENSAOWG00000004207.1"/>
</dbReference>
<keyword evidence="2" id="KW-1185">Reference proteome</keyword>
<evidence type="ECO:0000313" key="2">
    <source>
        <dbReference type="Proteomes" id="UP000694424"/>
    </source>
</evidence>
<dbReference type="Proteomes" id="UP000694424">
    <property type="component" value="Unplaced"/>
</dbReference>
<organism evidence="1 2">
    <name type="scientific">Apteryx owenii</name>
    <name type="common">Little spotted kiwi</name>
    <dbReference type="NCBI Taxonomy" id="8824"/>
    <lineage>
        <taxon>Eukaryota</taxon>
        <taxon>Metazoa</taxon>
        <taxon>Chordata</taxon>
        <taxon>Craniata</taxon>
        <taxon>Vertebrata</taxon>
        <taxon>Euteleostomi</taxon>
        <taxon>Archelosauria</taxon>
        <taxon>Archosauria</taxon>
        <taxon>Dinosauria</taxon>
        <taxon>Saurischia</taxon>
        <taxon>Theropoda</taxon>
        <taxon>Coelurosauria</taxon>
        <taxon>Aves</taxon>
        <taxon>Palaeognathae</taxon>
        <taxon>Apterygiformes</taxon>
        <taxon>Apterygidae</taxon>
        <taxon>Apteryx</taxon>
    </lineage>
</organism>
<name>A0A8B9P6X1_APTOW</name>
<dbReference type="AlphaFoldDB" id="A0A8B9P6X1"/>
<proteinExistence type="predicted"/>
<protein>
    <submittedName>
        <fullName evidence="1">Uncharacterized protein</fullName>
    </submittedName>
</protein>
<sequence length="132" mass="14924">MCVHLRHNAVSTWLNYFNTQSKPRGSSLTIPLGISAALQPSHAYFSLLLPQADHCKAAEPATPRDKTAAAPRSYAPTHLYNFIYIYVEEGPLLGRYIYIHTPIHTHIYTHTDTHICTVWMPPAARLRHSVHP</sequence>
<evidence type="ECO:0000313" key="1">
    <source>
        <dbReference type="Ensembl" id="ENSAOWP00000006111.1"/>
    </source>
</evidence>
<reference evidence="1" key="2">
    <citation type="submission" date="2025-09" db="UniProtKB">
        <authorList>
            <consortium name="Ensembl"/>
        </authorList>
    </citation>
    <scope>IDENTIFICATION</scope>
</reference>
<reference evidence="1" key="1">
    <citation type="submission" date="2025-08" db="UniProtKB">
        <authorList>
            <consortium name="Ensembl"/>
        </authorList>
    </citation>
    <scope>IDENTIFICATION</scope>
</reference>